<dbReference type="SUPFAM" id="SSF48403">
    <property type="entry name" value="Ankyrin repeat"/>
    <property type="match status" value="1"/>
</dbReference>
<evidence type="ECO:0000313" key="2">
    <source>
        <dbReference type="Proteomes" id="UP000007978"/>
    </source>
</evidence>
<dbReference type="Gene3D" id="1.25.40.20">
    <property type="entry name" value="Ankyrin repeat-containing domain"/>
    <property type="match status" value="1"/>
</dbReference>
<dbReference type="RefSeq" id="XP_009259794.1">
    <property type="nucleotide sequence ID" value="XM_009261519.1"/>
</dbReference>
<dbReference type="InterPro" id="IPR036770">
    <property type="entry name" value="Ankyrin_rpt-contain_sf"/>
</dbReference>
<dbReference type="Proteomes" id="UP000007978">
    <property type="component" value="Chromosome 3"/>
</dbReference>
<organism evidence="1 2">
    <name type="scientific">Fusarium pseudograminearum (strain CS3096)</name>
    <name type="common">Wheat and barley crown-rot fungus</name>
    <dbReference type="NCBI Taxonomy" id="1028729"/>
    <lineage>
        <taxon>Eukaryota</taxon>
        <taxon>Fungi</taxon>
        <taxon>Dikarya</taxon>
        <taxon>Ascomycota</taxon>
        <taxon>Pezizomycotina</taxon>
        <taxon>Sordariomycetes</taxon>
        <taxon>Hypocreomycetidae</taxon>
        <taxon>Hypocreales</taxon>
        <taxon>Nectriaceae</taxon>
        <taxon>Fusarium</taxon>
    </lineage>
</organism>
<comment type="caution">
    <text evidence="1">The sequence shown here is derived from an EMBL/GenBank/DDBJ whole genome shotgun (WGS) entry which is preliminary data.</text>
</comment>
<dbReference type="KEGG" id="fpu:FPSE_08401"/>
<reference evidence="1 2" key="1">
    <citation type="journal article" date="2012" name="PLoS Pathog.">
        <title>Comparative pathogenomics reveals horizontally acquired novel virulence genes in fungi infecting cereal hosts.</title>
        <authorList>
            <person name="Gardiner D.M."/>
            <person name="McDonald M.C."/>
            <person name="Covarelli L."/>
            <person name="Solomon P.S."/>
            <person name="Rusu A.G."/>
            <person name="Marshall M."/>
            <person name="Kazan K."/>
            <person name="Chakraborty S."/>
            <person name="McDonald B.A."/>
            <person name="Manners J.M."/>
        </authorList>
    </citation>
    <scope>NUCLEOTIDE SEQUENCE [LARGE SCALE GENOMIC DNA]</scope>
    <source>
        <strain evidence="1 2">CS3096</strain>
    </source>
</reference>
<dbReference type="HOGENOM" id="CLU_2320505_0_0_1"/>
<dbReference type="AlphaFoldDB" id="K3VF59"/>
<dbReference type="OrthoDB" id="426293at2759"/>
<accession>K3VF59</accession>
<sequence length="99" mass="10704">MSAAKQNGVAALWTLHRLGANLYVHGVFGTSILQCAVMSNAHDTQRVLLELGAEYLSQDSCGHVLHASATVGDVQTFRTLMEFELAVLELAAKEGAVYW</sequence>
<keyword evidence="2" id="KW-1185">Reference proteome</keyword>
<name>K3VF59_FUSPC</name>
<dbReference type="GeneID" id="20367019"/>
<proteinExistence type="predicted"/>
<dbReference type="EMBL" id="AFNW01000289">
    <property type="protein sequence ID" value="EKJ71393.1"/>
    <property type="molecule type" value="Genomic_DNA"/>
</dbReference>
<protein>
    <submittedName>
        <fullName evidence="1">Uncharacterized protein</fullName>
    </submittedName>
</protein>
<gene>
    <name evidence="1" type="ORF">FPSE_08401</name>
</gene>
<evidence type="ECO:0000313" key="1">
    <source>
        <dbReference type="EMBL" id="EKJ71393.1"/>
    </source>
</evidence>